<comment type="caution">
    <text evidence="2">The sequence shown here is derived from an EMBL/GenBank/DDBJ whole genome shotgun (WGS) entry which is preliminary data.</text>
</comment>
<name>A0AAE0KYZ9_9CHLO</name>
<gene>
    <name evidence="2" type="ORF">CYMTET_25354</name>
</gene>
<organism evidence="2 3">
    <name type="scientific">Cymbomonas tetramitiformis</name>
    <dbReference type="NCBI Taxonomy" id="36881"/>
    <lineage>
        <taxon>Eukaryota</taxon>
        <taxon>Viridiplantae</taxon>
        <taxon>Chlorophyta</taxon>
        <taxon>Pyramimonadophyceae</taxon>
        <taxon>Pyramimonadales</taxon>
        <taxon>Pyramimonadaceae</taxon>
        <taxon>Cymbomonas</taxon>
    </lineage>
</organism>
<keyword evidence="3" id="KW-1185">Reference proteome</keyword>
<feature type="region of interest" description="Disordered" evidence="1">
    <location>
        <begin position="148"/>
        <end position="168"/>
    </location>
</feature>
<proteinExistence type="predicted"/>
<dbReference type="Proteomes" id="UP001190700">
    <property type="component" value="Unassembled WGS sequence"/>
</dbReference>
<dbReference type="InterPro" id="IPR038578">
    <property type="entry name" value="GT29-like_sf"/>
</dbReference>
<accession>A0AAE0KYZ9</accession>
<dbReference type="Gene3D" id="3.90.1480.20">
    <property type="entry name" value="Glycosyl transferase family 29"/>
    <property type="match status" value="1"/>
</dbReference>
<protein>
    <submittedName>
        <fullName evidence="2">Uncharacterized protein</fullName>
    </submittedName>
</protein>
<feature type="compositionally biased region" description="Polar residues" evidence="1">
    <location>
        <begin position="149"/>
        <end position="163"/>
    </location>
</feature>
<evidence type="ECO:0000313" key="2">
    <source>
        <dbReference type="EMBL" id="KAK3265998.1"/>
    </source>
</evidence>
<reference evidence="2 3" key="1">
    <citation type="journal article" date="2015" name="Genome Biol. Evol.">
        <title>Comparative Genomics of a Bacterivorous Green Alga Reveals Evolutionary Causalities and Consequences of Phago-Mixotrophic Mode of Nutrition.</title>
        <authorList>
            <person name="Burns J.A."/>
            <person name="Paasch A."/>
            <person name="Narechania A."/>
            <person name="Kim E."/>
        </authorList>
    </citation>
    <scope>NUCLEOTIDE SEQUENCE [LARGE SCALE GENOMIC DNA]</scope>
    <source>
        <strain evidence="2 3">PLY_AMNH</strain>
    </source>
</reference>
<dbReference type="AlphaFoldDB" id="A0AAE0KYZ9"/>
<evidence type="ECO:0000256" key="1">
    <source>
        <dbReference type="SAM" id="MobiDB-lite"/>
    </source>
</evidence>
<sequence>MAIPRLRGEVRALGEAGQWHAPHRSQVASAYSSQHAAPSSGEVWFTQVLFMSGGAMTRARWMMERFRDVATCLGLHYSGGDAPSTGLLGLYLSLQICGKVSVYGLGAARTSWERAVNTSATSSDLAADLASRQASGWGDILDGALPTKGLSQGAQGGSRNSANEEPERVFDGGTSMARTAWTQNPACRAYGIRPTAATWRLPIKQSPYPYHYFLKWPDSARLYPHGHHDFDSESDFMFLMHLGSPRLAFCPPADACEGSMTSACRNVVLPSLTVHGA</sequence>
<evidence type="ECO:0000313" key="3">
    <source>
        <dbReference type="Proteomes" id="UP001190700"/>
    </source>
</evidence>
<dbReference type="EMBL" id="LGRX02013509">
    <property type="protein sequence ID" value="KAK3265998.1"/>
    <property type="molecule type" value="Genomic_DNA"/>
</dbReference>